<dbReference type="Pfam" id="PF18702">
    <property type="entry name" value="DUF5642"/>
    <property type="match status" value="1"/>
</dbReference>
<sequence length="219" mass="22078">MRLIAACGLALVCVACAEAPEPAPAPTAPEPVNLTINPARIDRARDALPGGYEVTGYTGAPTPFATWGFREVPVSDPPQCAALGAPPTDPATARGWSASGPGGIVFAVVARAAPTPAPDPAIDAACARWTVTSGQTSGTVDTLAGPDIRAATTTGMRTSAVTTVEGGTETRSHADTFVAHLDDFVCFVAVVTDPGSPQPALAPAFASDLLTETVSTLRG</sequence>
<protein>
    <recommendedName>
        <fullName evidence="2">DUF5642 domain-containing protein</fullName>
    </recommendedName>
</protein>
<name>A0A839Q697_MYCIR</name>
<evidence type="ECO:0000256" key="1">
    <source>
        <dbReference type="SAM" id="SignalP"/>
    </source>
</evidence>
<dbReference type="RefSeq" id="WP_183468236.1">
    <property type="nucleotide sequence ID" value="NZ_JACHVU010000004.1"/>
</dbReference>
<gene>
    <name evidence="3" type="ORF">FHR72_002476</name>
</gene>
<dbReference type="AlphaFoldDB" id="A0A839Q697"/>
<comment type="caution">
    <text evidence="3">The sequence shown here is derived from an EMBL/GenBank/DDBJ whole genome shotgun (WGS) entry which is preliminary data.</text>
</comment>
<proteinExistence type="predicted"/>
<organism evidence="3 4">
    <name type="scientific">Mycolicibacterium iranicum</name>
    <name type="common">Mycobacterium iranicum</name>
    <dbReference type="NCBI Taxonomy" id="912594"/>
    <lineage>
        <taxon>Bacteria</taxon>
        <taxon>Bacillati</taxon>
        <taxon>Actinomycetota</taxon>
        <taxon>Actinomycetes</taxon>
        <taxon>Mycobacteriales</taxon>
        <taxon>Mycobacteriaceae</taxon>
        <taxon>Mycolicibacterium</taxon>
    </lineage>
</organism>
<evidence type="ECO:0000259" key="2">
    <source>
        <dbReference type="Pfam" id="PF18702"/>
    </source>
</evidence>
<reference evidence="3 4" key="1">
    <citation type="submission" date="2020-08" db="EMBL/GenBank/DDBJ databases">
        <title>The Agave Microbiome: Exploring the role of microbial communities in plant adaptations to desert environments.</title>
        <authorList>
            <person name="Partida-Martinez L.P."/>
        </authorList>
    </citation>
    <scope>NUCLEOTIDE SEQUENCE [LARGE SCALE GENOMIC DNA]</scope>
    <source>
        <strain evidence="3 4">AT2.18</strain>
    </source>
</reference>
<feature type="chain" id="PRO_5038906991" description="DUF5642 domain-containing protein" evidence="1">
    <location>
        <begin position="18"/>
        <end position="219"/>
    </location>
</feature>
<dbReference type="EMBL" id="JACHVU010000004">
    <property type="protein sequence ID" value="MBB2991003.1"/>
    <property type="molecule type" value="Genomic_DNA"/>
</dbReference>
<keyword evidence="4" id="KW-1185">Reference proteome</keyword>
<dbReference type="InterPro" id="IPR041313">
    <property type="entry name" value="DUF5642"/>
</dbReference>
<evidence type="ECO:0000313" key="4">
    <source>
        <dbReference type="Proteomes" id="UP000550501"/>
    </source>
</evidence>
<keyword evidence="1" id="KW-0732">Signal</keyword>
<accession>A0A839Q697</accession>
<feature type="signal peptide" evidence="1">
    <location>
        <begin position="1"/>
        <end position="17"/>
    </location>
</feature>
<dbReference type="Proteomes" id="UP000550501">
    <property type="component" value="Unassembled WGS sequence"/>
</dbReference>
<evidence type="ECO:0000313" key="3">
    <source>
        <dbReference type="EMBL" id="MBB2991003.1"/>
    </source>
</evidence>
<feature type="domain" description="DUF5642" evidence="2">
    <location>
        <begin position="37"/>
        <end position="218"/>
    </location>
</feature>